<feature type="region of interest" description="Disordered" evidence="1">
    <location>
        <begin position="251"/>
        <end position="271"/>
    </location>
</feature>
<dbReference type="OrthoDB" id="49609at2759"/>
<dbReference type="Proteomes" id="UP001153069">
    <property type="component" value="Unassembled WGS sequence"/>
</dbReference>
<comment type="caution">
    <text evidence="3">The sequence shown here is derived from an EMBL/GenBank/DDBJ whole genome shotgun (WGS) entry which is preliminary data.</text>
</comment>
<evidence type="ECO:0000313" key="4">
    <source>
        <dbReference type="Proteomes" id="UP001153069"/>
    </source>
</evidence>
<feature type="compositionally biased region" description="Polar residues" evidence="1">
    <location>
        <begin position="258"/>
        <end position="271"/>
    </location>
</feature>
<evidence type="ECO:0000256" key="1">
    <source>
        <dbReference type="SAM" id="MobiDB-lite"/>
    </source>
</evidence>
<dbReference type="EMBL" id="CAICTM010000249">
    <property type="protein sequence ID" value="CAB9506003.1"/>
    <property type="molecule type" value="Genomic_DNA"/>
</dbReference>
<protein>
    <submittedName>
        <fullName evidence="3">Uncharacterized protein</fullName>
    </submittedName>
</protein>
<keyword evidence="4" id="KW-1185">Reference proteome</keyword>
<dbReference type="AlphaFoldDB" id="A0A9N8H8S9"/>
<name>A0A9N8H8S9_9STRA</name>
<gene>
    <name evidence="3" type="ORF">SEMRO_250_G099100.1</name>
</gene>
<proteinExistence type="predicted"/>
<keyword evidence="2" id="KW-0732">Signal</keyword>
<evidence type="ECO:0000256" key="2">
    <source>
        <dbReference type="SAM" id="SignalP"/>
    </source>
</evidence>
<sequence length="496" mass="56386">MNFVFLSACLSLLGSPLPSCDAFSVHGRASRKAARRYLSTTATEDDNQESNAEIRLLPLEPKDSSSQLSDEELLLACRAYLQKKNRLGQWKEAKERKMKREQQQKLAMGSQSGGFFWDDPSELKYYQQSTTHGDDSLASADATTDFWELDAGGVSRSGNNNGSDNDNGERATQEQQQQLPFSNHMATSLLEQVSFDFKGQSENDHLDEWAREFSTFAAEPSETRVRRCQGAKKRWEDPEWKANWYEKRWGSKKKKATKQSAGSTLSTSQKKSPAFTMEFMNSPEFNSLTEEEISQATTMYVQANAKRAKSFKQTRRQQKEFLEQQNLALLLDDDDNNQQQDAPPIPRDALLSNQNAMMRERHKVRSETAKKAYQTRLQNSLNHNSSMTMTADEERVSQQQTVRPTGDEPKNALKRIEIDLDLERMPLLDDLILISSKGNLGGRKQLMRRLLAERLGLRGKCVPAPTKSDPDNMIFVTNCTVKQLVDFVIAKVKEQQ</sequence>
<organism evidence="3 4">
    <name type="scientific">Seminavis robusta</name>
    <dbReference type="NCBI Taxonomy" id="568900"/>
    <lineage>
        <taxon>Eukaryota</taxon>
        <taxon>Sar</taxon>
        <taxon>Stramenopiles</taxon>
        <taxon>Ochrophyta</taxon>
        <taxon>Bacillariophyta</taxon>
        <taxon>Bacillariophyceae</taxon>
        <taxon>Bacillariophycidae</taxon>
        <taxon>Naviculales</taxon>
        <taxon>Naviculaceae</taxon>
        <taxon>Seminavis</taxon>
    </lineage>
</organism>
<accession>A0A9N8H8S9</accession>
<feature type="compositionally biased region" description="Low complexity" evidence="1">
    <location>
        <begin position="152"/>
        <end position="165"/>
    </location>
</feature>
<evidence type="ECO:0000313" key="3">
    <source>
        <dbReference type="EMBL" id="CAB9506003.1"/>
    </source>
</evidence>
<reference evidence="3" key="1">
    <citation type="submission" date="2020-06" db="EMBL/GenBank/DDBJ databases">
        <authorList>
            <consortium name="Plant Systems Biology data submission"/>
        </authorList>
    </citation>
    <scope>NUCLEOTIDE SEQUENCE</scope>
    <source>
        <strain evidence="3">D6</strain>
    </source>
</reference>
<feature type="chain" id="PRO_5040477515" evidence="2">
    <location>
        <begin position="23"/>
        <end position="496"/>
    </location>
</feature>
<feature type="region of interest" description="Disordered" evidence="1">
    <location>
        <begin position="150"/>
        <end position="178"/>
    </location>
</feature>
<feature type="signal peptide" evidence="2">
    <location>
        <begin position="1"/>
        <end position="22"/>
    </location>
</feature>